<evidence type="ECO:0000256" key="1">
    <source>
        <dbReference type="SAM" id="MobiDB-lite"/>
    </source>
</evidence>
<gene>
    <name evidence="2" type="ORF">GCM10008995_24560</name>
</gene>
<reference evidence="2" key="2">
    <citation type="submission" date="2020-09" db="EMBL/GenBank/DDBJ databases">
        <authorList>
            <person name="Sun Q."/>
            <person name="Ohkuma M."/>
        </authorList>
    </citation>
    <scope>NUCLEOTIDE SEQUENCE</scope>
    <source>
        <strain evidence="2">JCM 14359</strain>
    </source>
</reference>
<proteinExistence type="predicted"/>
<keyword evidence="3" id="KW-1185">Reference proteome</keyword>
<dbReference type="RefSeq" id="WP_188787832.1">
    <property type="nucleotide sequence ID" value="NZ_BMOC01000017.1"/>
</dbReference>
<dbReference type="Proteomes" id="UP000653099">
    <property type="component" value="Unassembled WGS sequence"/>
</dbReference>
<feature type="region of interest" description="Disordered" evidence="1">
    <location>
        <begin position="58"/>
        <end position="100"/>
    </location>
</feature>
<evidence type="ECO:0000313" key="3">
    <source>
        <dbReference type="Proteomes" id="UP000653099"/>
    </source>
</evidence>
<dbReference type="EMBL" id="BMOC01000017">
    <property type="protein sequence ID" value="GGJ13774.1"/>
    <property type="molecule type" value="Genomic_DNA"/>
</dbReference>
<name>A0A830ED36_9EURY</name>
<comment type="caution">
    <text evidence="2">The sequence shown here is derived from an EMBL/GenBank/DDBJ whole genome shotgun (WGS) entry which is preliminary data.</text>
</comment>
<sequence>MSSESPDSAEFSESDVAEIAVDGRVIARLADIDDLSQSPADEAAAIRMIRQILDDSTEEFEEEHGMSPTEALEKAEPDIQMGNETRGWDSIPVDALTEDH</sequence>
<evidence type="ECO:0000313" key="2">
    <source>
        <dbReference type="EMBL" id="GGJ13774.1"/>
    </source>
</evidence>
<reference evidence="2" key="1">
    <citation type="journal article" date="2014" name="Int. J. Syst. Evol. Microbiol.">
        <title>Complete genome sequence of Corynebacterium casei LMG S-19264T (=DSM 44701T), isolated from a smear-ripened cheese.</title>
        <authorList>
            <consortium name="US DOE Joint Genome Institute (JGI-PGF)"/>
            <person name="Walter F."/>
            <person name="Albersmeier A."/>
            <person name="Kalinowski J."/>
            <person name="Ruckert C."/>
        </authorList>
    </citation>
    <scope>NUCLEOTIDE SEQUENCE</scope>
    <source>
        <strain evidence="2">JCM 14359</strain>
    </source>
</reference>
<protein>
    <submittedName>
        <fullName evidence="2">Uncharacterized protein</fullName>
    </submittedName>
</protein>
<organism evidence="2 3">
    <name type="scientific">Halobellus salinus</name>
    <dbReference type="NCBI Taxonomy" id="931585"/>
    <lineage>
        <taxon>Archaea</taxon>
        <taxon>Methanobacteriati</taxon>
        <taxon>Methanobacteriota</taxon>
        <taxon>Stenosarchaea group</taxon>
        <taxon>Halobacteria</taxon>
        <taxon>Halobacteriales</taxon>
        <taxon>Haloferacaceae</taxon>
        <taxon>Halobellus</taxon>
    </lineage>
</organism>
<accession>A0A830ED36</accession>
<dbReference type="AlphaFoldDB" id="A0A830ED36"/>